<accession>A0A7J8QUY4</accession>
<sequence length="109" mass="12344">MAVRAHDVTTLSIKGEFTILNFPHLVILLPQPVSLMPHDIQVVVAKAIFRVELKNPKNLPVGEDDDGNVNITNNGELFRLRVRSTFTVPIVDTIYQQKWKDRKSPRKSG</sequence>
<keyword evidence="2" id="KW-1185">Reference proteome</keyword>
<gene>
    <name evidence="1" type="ORF">Godav_017913</name>
</gene>
<dbReference type="Proteomes" id="UP000593561">
    <property type="component" value="Unassembled WGS sequence"/>
</dbReference>
<reference evidence="1 2" key="1">
    <citation type="journal article" date="2019" name="Genome Biol. Evol.">
        <title>Insights into the evolution of the New World diploid cottons (Gossypium, subgenus Houzingenia) based on genome sequencing.</title>
        <authorList>
            <person name="Grover C.E."/>
            <person name="Arick M.A. 2nd"/>
            <person name="Thrash A."/>
            <person name="Conover J.L."/>
            <person name="Sanders W.S."/>
            <person name="Peterson D.G."/>
            <person name="Frelichowski J.E."/>
            <person name="Scheffler J.A."/>
            <person name="Scheffler B.E."/>
            <person name="Wendel J.F."/>
        </authorList>
    </citation>
    <scope>NUCLEOTIDE SEQUENCE [LARGE SCALE GENOMIC DNA]</scope>
    <source>
        <strain evidence="1">27</strain>
        <tissue evidence="1">Leaf</tissue>
    </source>
</reference>
<dbReference type="AlphaFoldDB" id="A0A7J8QUY4"/>
<evidence type="ECO:0000313" key="2">
    <source>
        <dbReference type="Proteomes" id="UP000593561"/>
    </source>
</evidence>
<protein>
    <submittedName>
        <fullName evidence="1">Uncharacterized protein</fullName>
    </submittedName>
</protein>
<proteinExistence type="predicted"/>
<organism evidence="1 2">
    <name type="scientific">Gossypium davidsonii</name>
    <name type="common">Davidson's cotton</name>
    <name type="synonym">Gossypium klotzschianum subsp. davidsonii</name>
    <dbReference type="NCBI Taxonomy" id="34287"/>
    <lineage>
        <taxon>Eukaryota</taxon>
        <taxon>Viridiplantae</taxon>
        <taxon>Streptophyta</taxon>
        <taxon>Embryophyta</taxon>
        <taxon>Tracheophyta</taxon>
        <taxon>Spermatophyta</taxon>
        <taxon>Magnoliopsida</taxon>
        <taxon>eudicotyledons</taxon>
        <taxon>Gunneridae</taxon>
        <taxon>Pentapetalae</taxon>
        <taxon>rosids</taxon>
        <taxon>malvids</taxon>
        <taxon>Malvales</taxon>
        <taxon>Malvaceae</taxon>
        <taxon>Malvoideae</taxon>
        <taxon>Gossypium</taxon>
    </lineage>
</organism>
<name>A0A7J8QUY4_GOSDV</name>
<evidence type="ECO:0000313" key="1">
    <source>
        <dbReference type="EMBL" id="MBA0605325.1"/>
    </source>
</evidence>
<comment type="caution">
    <text evidence="1">The sequence shown here is derived from an EMBL/GenBank/DDBJ whole genome shotgun (WGS) entry which is preliminary data.</text>
</comment>
<feature type="non-terminal residue" evidence="1">
    <location>
        <position position="1"/>
    </location>
</feature>
<dbReference type="EMBL" id="JABFAC010000001">
    <property type="protein sequence ID" value="MBA0605325.1"/>
    <property type="molecule type" value="Genomic_DNA"/>
</dbReference>